<dbReference type="OrthoDB" id="9939654at2"/>
<keyword evidence="3" id="KW-1185">Reference proteome</keyword>
<evidence type="ECO:0000313" key="3">
    <source>
        <dbReference type="Proteomes" id="UP000253817"/>
    </source>
</evidence>
<accession>A0A3N0IUA9</accession>
<reference evidence="4" key="2">
    <citation type="submission" date="2018-05" db="EMBL/GenBank/DDBJ databases">
        <title>Genome Sequencing of selected type strains of the family Eggerthellaceae.</title>
        <authorList>
            <person name="Danylec N."/>
            <person name="Stoll D.A."/>
            <person name="Doetsch A."/>
            <person name="Huch M."/>
        </authorList>
    </citation>
    <scope>NUCLEOTIDE SEQUENCE [LARGE SCALE GENOMIC DNA]</scope>
    <source>
        <strain evidence="4">DSM 16107</strain>
    </source>
</reference>
<dbReference type="Proteomes" id="UP000270112">
    <property type="component" value="Unassembled WGS sequence"/>
</dbReference>
<reference evidence="1 3" key="1">
    <citation type="journal article" date="2018" name="Elife">
        <title>Discovery and characterization of a prevalent human gut bacterial enzyme sufficient for the inactivation of a family of plant toxins.</title>
        <authorList>
            <person name="Koppel N."/>
            <person name="Bisanz J.E."/>
            <person name="Pandelia M.E."/>
            <person name="Turnbaugh P.J."/>
            <person name="Balskus E.P."/>
        </authorList>
    </citation>
    <scope>NUCLEOTIDE SEQUENCE [LARGE SCALE GENOMIC DNA]</scope>
    <source>
        <strain evidence="1 3">DSM 16107</strain>
    </source>
</reference>
<dbReference type="Proteomes" id="UP000253817">
    <property type="component" value="Unassembled WGS sequence"/>
</dbReference>
<reference evidence="2" key="3">
    <citation type="journal article" date="2019" name="Microbiol. Resour. Announc.">
        <title>Draft Genome Sequences of Type Strains of Gordonibacter faecihominis, Paraeggerthella hongkongensis, Parvibacter caecicola,Slackia equolifaciens, Slackia faecicanis, and Slackia isoflavoniconvertens.</title>
        <authorList>
            <person name="Danylec N."/>
            <person name="Stoll D.A."/>
            <person name="Dotsch A."/>
            <person name="Huch M."/>
        </authorList>
    </citation>
    <scope>NUCLEOTIDE SEQUENCE</scope>
    <source>
        <strain evidence="2">DSM 16107</strain>
    </source>
</reference>
<dbReference type="EMBL" id="QICC01000093">
    <property type="protein sequence ID" value="RNM40276.1"/>
    <property type="molecule type" value="Genomic_DNA"/>
</dbReference>
<evidence type="ECO:0000313" key="2">
    <source>
        <dbReference type="EMBL" id="RNM40276.1"/>
    </source>
</evidence>
<dbReference type="RefSeq" id="WP_114547867.1">
    <property type="nucleotide sequence ID" value="NZ_PPTT01000048.1"/>
</dbReference>
<proteinExistence type="predicted"/>
<evidence type="ECO:0000313" key="4">
    <source>
        <dbReference type="Proteomes" id="UP000270112"/>
    </source>
</evidence>
<name>A0A3N0IUA9_9ACTN</name>
<dbReference type="EMBL" id="PPTT01000048">
    <property type="protein sequence ID" value="RDB63655.1"/>
    <property type="molecule type" value="Genomic_DNA"/>
</dbReference>
<dbReference type="AlphaFoldDB" id="A0A3N0IUA9"/>
<gene>
    <name evidence="1" type="ORF">C1876_16790</name>
    <name evidence="2" type="ORF">DMP09_15085</name>
</gene>
<evidence type="ECO:0000313" key="1">
    <source>
        <dbReference type="EMBL" id="RDB63655.1"/>
    </source>
</evidence>
<organism evidence="2 4">
    <name type="scientific">Eggerthella sinensis</name>
    <dbReference type="NCBI Taxonomy" id="242230"/>
    <lineage>
        <taxon>Bacteria</taxon>
        <taxon>Bacillati</taxon>
        <taxon>Actinomycetota</taxon>
        <taxon>Coriobacteriia</taxon>
        <taxon>Eggerthellales</taxon>
        <taxon>Eggerthellaceae</taxon>
        <taxon>Eggerthella</taxon>
    </lineage>
</organism>
<protein>
    <submittedName>
        <fullName evidence="2">Uncharacterized protein</fullName>
    </submittedName>
</protein>
<comment type="caution">
    <text evidence="2">The sequence shown here is derived from an EMBL/GenBank/DDBJ whole genome shotgun (WGS) entry which is preliminary data.</text>
</comment>
<sequence>MATPRKYPTLAEFEDLKEAVARIEGKLSTKPARASVYTDAERLADVLGLMDAYGVPVAVGDELRTLTGDSCGIVKSISIVATSCAGLATVSVSLTGTARLTAVDMRLPGHAVEKKATA</sequence>